<comment type="caution">
    <text evidence="2">The sequence shown here is derived from an EMBL/GenBank/DDBJ whole genome shotgun (WGS) entry which is preliminary data.</text>
</comment>
<name>A0AAN5C6F4_9BILA</name>
<evidence type="ECO:0000313" key="2">
    <source>
        <dbReference type="EMBL" id="GMR30679.1"/>
    </source>
</evidence>
<feature type="non-terminal residue" evidence="2">
    <location>
        <position position="1"/>
    </location>
</feature>
<accession>A0AAN5C6F4</accession>
<keyword evidence="1" id="KW-0812">Transmembrane</keyword>
<dbReference type="EMBL" id="BTRK01000001">
    <property type="protein sequence ID" value="GMR30679.1"/>
    <property type="molecule type" value="Genomic_DNA"/>
</dbReference>
<evidence type="ECO:0000313" key="3">
    <source>
        <dbReference type="Proteomes" id="UP001328107"/>
    </source>
</evidence>
<keyword evidence="1" id="KW-1133">Transmembrane helix</keyword>
<sequence length="78" mass="8918">IETPPKGWQHDTDFNMLKNMGCSRRTLIDFDDDSMPISCRSQGIFLFCIFIFNWIGVSVGLDVSILLLLLMLFSPVTF</sequence>
<gene>
    <name evidence="2" type="ORF">PMAYCL1PPCAC_00874</name>
</gene>
<dbReference type="AlphaFoldDB" id="A0AAN5C6F4"/>
<protein>
    <submittedName>
        <fullName evidence="2">Uncharacterized protein</fullName>
    </submittedName>
</protein>
<organism evidence="2 3">
    <name type="scientific">Pristionchus mayeri</name>
    <dbReference type="NCBI Taxonomy" id="1317129"/>
    <lineage>
        <taxon>Eukaryota</taxon>
        <taxon>Metazoa</taxon>
        <taxon>Ecdysozoa</taxon>
        <taxon>Nematoda</taxon>
        <taxon>Chromadorea</taxon>
        <taxon>Rhabditida</taxon>
        <taxon>Rhabditina</taxon>
        <taxon>Diplogasteromorpha</taxon>
        <taxon>Diplogasteroidea</taxon>
        <taxon>Neodiplogasteridae</taxon>
        <taxon>Pristionchus</taxon>
    </lineage>
</organism>
<reference evidence="3" key="1">
    <citation type="submission" date="2022-10" db="EMBL/GenBank/DDBJ databases">
        <title>Genome assembly of Pristionchus species.</title>
        <authorList>
            <person name="Yoshida K."/>
            <person name="Sommer R.J."/>
        </authorList>
    </citation>
    <scope>NUCLEOTIDE SEQUENCE [LARGE SCALE GENOMIC DNA]</scope>
    <source>
        <strain evidence="3">RS5460</strain>
    </source>
</reference>
<proteinExistence type="predicted"/>
<keyword evidence="3" id="KW-1185">Reference proteome</keyword>
<keyword evidence="1" id="KW-0472">Membrane</keyword>
<evidence type="ECO:0000256" key="1">
    <source>
        <dbReference type="SAM" id="Phobius"/>
    </source>
</evidence>
<dbReference type="Proteomes" id="UP001328107">
    <property type="component" value="Unassembled WGS sequence"/>
</dbReference>
<feature type="transmembrane region" description="Helical" evidence="1">
    <location>
        <begin position="44"/>
        <end position="73"/>
    </location>
</feature>